<evidence type="ECO:0000313" key="11">
    <source>
        <dbReference type="EMBL" id="KAF0981064.1"/>
    </source>
</evidence>
<feature type="compositionally biased region" description="Basic and acidic residues" evidence="9">
    <location>
        <begin position="475"/>
        <end position="488"/>
    </location>
</feature>
<evidence type="ECO:0000256" key="6">
    <source>
        <dbReference type="ARBA" id="ARBA00022840"/>
    </source>
</evidence>
<dbReference type="InterPro" id="IPR051131">
    <property type="entry name" value="NEK_Ser/Thr_kinase_NIMA"/>
</dbReference>
<dbReference type="VEuPathDB" id="AmoebaDB:FDP41_012852"/>
<dbReference type="GO" id="GO:0004674">
    <property type="term" value="F:protein serine/threonine kinase activity"/>
    <property type="evidence" value="ECO:0007669"/>
    <property type="project" value="UniProtKB-KW"/>
</dbReference>
<feature type="region of interest" description="Disordered" evidence="9">
    <location>
        <begin position="313"/>
        <end position="356"/>
    </location>
</feature>
<dbReference type="SUPFAM" id="SSF56112">
    <property type="entry name" value="Protein kinase-like (PK-like)"/>
    <property type="match status" value="1"/>
</dbReference>
<dbReference type="Proteomes" id="UP000444721">
    <property type="component" value="Unassembled WGS sequence"/>
</dbReference>
<comment type="catalytic activity">
    <reaction evidence="7">
        <text>L-threonyl-[protein] + ATP = O-phospho-L-threonyl-[protein] + ADP + H(+)</text>
        <dbReference type="Rhea" id="RHEA:46608"/>
        <dbReference type="Rhea" id="RHEA-COMP:11060"/>
        <dbReference type="Rhea" id="RHEA-COMP:11605"/>
        <dbReference type="ChEBI" id="CHEBI:15378"/>
        <dbReference type="ChEBI" id="CHEBI:30013"/>
        <dbReference type="ChEBI" id="CHEBI:30616"/>
        <dbReference type="ChEBI" id="CHEBI:61977"/>
        <dbReference type="ChEBI" id="CHEBI:456216"/>
        <dbReference type="EC" id="2.7.11.1"/>
    </reaction>
</comment>
<feature type="region of interest" description="Disordered" evidence="9">
    <location>
        <begin position="467"/>
        <end position="488"/>
    </location>
</feature>
<proteinExistence type="predicted"/>
<evidence type="ECO:0000313" key="12">
    <source>
        <dbReference type="Proteomes" id="UP000444721"/>
    </source>
</evidence>
<sequence>MQNYKKVKVSGIPEKERKEALNEVKVLSSLQHPNIVKYVDSFTEGGKLNIVMEYASQGDLYEKIKLQKSTLFPEEKILDWFIQICMAVKYIHDRRILHRDLKTQNIFIAADGTVKLGDFGISKVLQSTMECAKTLVGTPYYLSPELCQEKPYNNKSDVWSLGCILYELTTLKHAFEANNMKALVGKILRGTYPPISATYSAELRDLVAKMLQKDPKDRPSINSVLKVPFIQKRMEFLLAKGESEMSGEKKGSPSVSIISDSSNSKPPATPSTALKDNKVFANNGINNKMPIIVNNNPPPPLLAKYNEKDIKVPSSKLPSAAPSKISNLADQRNLEEKKKKRPCSNSKKRQQEEEQRLKEIAERRREYELRQKQYLEEKLEKERRSIYEEARINALRNKMRVKQDEESVYNHNYLNIYLPQDNVPPKENKIKKDEDLKKKEEEKLAQFRKQQYWDIRKQAEMNRKRVESQLFEGSEPEKSEEPSVKKDDKLSLAERQLLVEEKTKEGTIIETERKYVVNMNNAILISMKNVVGDIKKNYANDDDDIFTSQEHNSNTPGDALPQKFKLMGKTLQLENAKENDSLNFRIEALRKYLEEALGDDALIRVYKLLRRDDVAEGLIEKEIQELLGSKQSYLPLVHQLIFCEDILNENQIS</sequence>
<gene>
    <name evidence="11" type="ORF">FDP41_012852</name>
</gene>
<dbReference type="SMART" id="SM00220">
    <property type="entry name" value="S_TKc"/>
    <property type="match status" value="1"/>
</dbReference>
<dbReference type="FunFam" id="1.10.510.10:FF:000172">
    <property type="entry name" value="serine/threonine-protein kinase Nek1 isoform X1"/>
    <property type="match status" value="1"/>
</dbReference>
<dbReference type="VEuPathDB" id="AmoebaDB:NF0016120"/>
<name>A0A6A5C3H7_NAEFO</name>
<dbReference type="InterPro" id="IPR008271">
    <property type="entry name" value="Ser/Thr_kinase_AS"/>
</dbReference>
<accession>A0A6A5C3H7</accession>
<dbReference type="VEuPathDB" id="AmoebaDB:NfTy_079860"/>
<dbReference type="PROSITE" id="PS00108">
    <property type="entry name" value="PROTEIN_KINASE_ST"/>
    <property type="match status" value="1"/>
</dbReference>
<dbReference type="PANTHER" id="PTHR44899">
    <property type="entry name" value="CAMK FAMILY PROTEIN KINASE"/>
    <property type="match status" value="1"/>
</dbReference>
<reference evidence="11 12" key="1">
    <citation type="journal article" date="2019" name="Sci. Rep.">
        <title>Nanopore sequencing improves the draft genome of the human pathogenic amoeba Naegleria fowleri.</title>
        <authorList>
            <person name="Liechti N."/>
            <person name="Schurch N."/>
            <person name="Bruggmann R."/>
            <person name="Wittwer M."/>
        </authorList>
    </citation>
    <scope>NUCLEOTIDE SEQUENCE [LARGE SCALE GENOMIC DNA]</scope>
    <source>
        <strain evidence="11 12">ATCC 30894</strain>
    </source>
</reference>
<dbReference type="PANTHER" id="PTHR44899:SF3">
    <property type="entry name" value="SERINE_THREONINE-PROTEIN KINASE NEK1"/>
    <property type="match status" value="1"/>
</dbReference>
<feature type="compositionally biased region" description="Basic residues" evidence="9">
    <location>
        <begin position="338"/>
        <end position="348"/>
    </location>
</feature>
<keyword evidence="6" id="KW-0067">ATP-binding</keyword>
<dbReference type="OMA" id="REMNYED"/>
<evidence type="ECO:0000256" key="1">
    <source>
        <dbReference type="ARBA" id="ARBA00012513"/>
    </source>
</evidence>
<dbReference type="VEuPathDB" id="AmoebaDB:NF0052040"/>
<dbReference type="AlphaFoldDB" id="A0A6A5C3H7"/>
<dbReference type="VEuPathDB" id="AmoebaDB:NF0052050"/>
<comment type="caution">
    <text evidence="11">The sequence shown here is derived from an EMBL/GenBank/DDBJ whole genome shotgun (WGS) entry which is preliminary data.</text>
</comment>
<evidence type="ECO:0000256" key="5">
    <source>
        <dbReference type="ARBA" id="ARBA00022777"/>
    </source>
</evidence>
<keyword evidence="5" id="KW-0418">Kinase</keyword>
<feature type="compositionally biased region" description="Low complexity" evidence="9">
    <location>
        <begin position="313"/>
        <end position="326"/>
    </location>
</feature>
<dbReference type="OrthoDB" id="248923at2759"/>
<keyword evidence="4" id="KW-0547">Nucleotide-binding</keyword>
<evidence type="ECO:0000256" key="7">
    <source>
        <dbReference type="ARBA" id="ARBA00047899"/>
    </source>
</evidence>
<feature type="compositionally biased region" description="Low complexity" evidence="9">
    <location>
        <begin position="252"/>
        <end position="266"/>
    </location>
</feature>
<keyword evidence="12" id="KW-1185">Reference proteome</keyword>
<feature type="compositionally biased region" description="Basic and acidic residues" evidence="9">
    <location>
        <begin position="241"/>
        <end position="251"/>
    </location>
</feature>
<keyword evidence="2" id="KW-0723">Serine/threonine-protein kinase</keyword>
<dbReference type="PROSITE" id="PS50011">
    <property type="entry name" value="PROTEIN_KINASE_DOM"/>
    <property type="match status" value="1"/>
</dbReference>
<evidence type="ECO:0000256" key="9">
    <source>
        <dbReference type="SAM" id="MobiDB-lite"/>
    </source>
</evidence>
<feature type="region of interest" description="Disordered" evidence="9">
    <location>
        <begin position="241"/>
        <end position="276"/>
    </location>
</feature>
<dbReference type="InterPro" id="IPR011009">
    <property type="entry name" value="Kinase-like_dom_sf"/>
</dbReference>
<protein>
    <recommendedName>
        <fullName evidence="1">non-specific serine/threonine protein kinase</fullName>
        <ecNumber evidence="1">2.7.11.1</ecNumber>
    </recommendedName>
</protein>
<evidence type="ECO:0000256" key="8">
    <source>
        <dbReference type="ARBA" id="ARBA00048679"/>
    </source>
</evidence>
<dbReference type="RefSeq" id="XP_044565777.1">
    <property type="nucleotide sequence ID" value="XM_044703417.1"/>
</dbReference>
<comment type="catalytic activity">
    <reaction evidence="8">
        <text>L-seryl-[protein] + ATP = O-phospho-L-seryl-[protein] + ADP + H(+)</text>
        <dbReference type="Rhea" id="RHEA:17989"/>
        <dbReference type="Rhea" id="RHEA-COMP:9863"/>
        <dbReference type="Rhea" id="RHEA-COMP:11604"/>
        <dbReference type="ChEBI" id="CHEBI:15378"/>
        <dbReference type="ChEBI" id="CHEBI:29999"/>
        <dbReference type="ChEBI" id="CHEBI:30616"/>
        <dbReference type="ChEBI" id="CHEBI:83421"/>
        <dbReference type="ChEBI" id="CHEBI:456216"/>
        <dbReference type="EC" id="2.7.11.1"/>
    </reaction>
</comment>
<dbReference type="PRINTS" id="PR00109">
    <property type="entry name" value="TYRKINASE"/>
</dbReference>
<evidence type="ECO:0000256" key="4">
    <source>
        <dbReference type="ARBA" id="ARBA00022741"/>
    </source>
</evidence>
<feature type="domain" description="Protein kinase" evidence="10">
    <location>
        <begin position="1"/>
        <end position="230"/>
    </location>
</feature>
<dbReference type="Gene3D" id="1.10.510.10">
    <property type="entry name" value="Transferase(Phosphotransferase) domain 1"/>
    <property type="match status" value="1"/>
</dbReference>
<dbReference type="GO" id="GO:0005524">
    <property type="term" value="F:ATP binding"/>
    <property type="evidence" value="ECO:0007669"/>
    <property type="project" value="UniProtKB-KW"/>
</dbReference>
<dbReference type="GeneID" id="68120067"/>
<evidence type="ECO:0000256" key="3">
    <source>
        <dbReference type="ARBA" id="ARBA00022679"/>
    </source>
</evidence>
<evidence type="ECO:0000256" key="2">
    <source>
        <dbReference type="ARBA" id="ARBA00022527"/>
    </source>
</evidence>
<evidence type="ECO:0000259" key="10">
    <source>
        <dbReference type="PROSITE" id="PS50011"/>
    </source>
</evidence>
<dbReference type="InterPro" id="IPR000719">
    <property type="entry name" value="Prot_kinase_dom"/>
</dbReference>
<dbReference type="EMBL" id="VFQX01000016">
    <property type="protein sequence ID" value="KAF0981064.1"/>
    <property type="molecule type" value="Genomic_DNA"/>
</dbReference>
<dbReference type="Pfam" id="PF00069">
    <property type="entry name" value="Pkinase"/>
    <property type="match status" value="1"/>
</dbReference>
<dbReference type="Gene3D" id="3.30.200.20">
    <property type="entry name" value="Phosphorylase Kinase, domain 1"/>
    <property type="match status" value="1"/>
</dbReference>
<dbReference type="CDD" id="cd08215">
    <property type="entry name" value="STKc_Nek"/>
    <property type="match status" value="1"/>
</dbReference>
<organism evidence="11 12">
    <name type="scientific">Naegleria fowleri</name>
    <name type="common">Brain eating amoeba</name>
    <dbReference type="NCBI Taxonomy" id="5763"/>
    <lineage>
        <taxon>Eukaryota</taxon>
        <taxon>Discoba</taxon>
        <taxon>Heterolobosea</taxon>
        <taxon>Tetramitia</taxon>
        <taxon>Eutetramitia</taxon>
        <taxon>Vahlkampfiidae</taxon>
        <taxon>Naegleria</taxon>
    </lineage>
</organism>
<dbReference type="EC" id="2.7.11.1" evidence="1"/>
<dbReference type="InterPro" id="IPR001245">
    <property type="entry name" value="Ser-Thr/Tyr_kinase_cat_dom"/>
</dbReference>
<keyword evidence="3" id="KW-0808">Transferase</keyword>